<comment type="caution">
    <text evidence="2">The sequence shown here is derived from an EMBL/GenBank/DDBJ whole genome shotgun (WGS) entry which is preliminary data.</text>
</comment>
<evidence type="ECO:0000256" key="1">
    <source>
        <dbReference type="SAM" id="MobiDB-lite"/>
    </source>
</evidence>
<feature type="region of interest" description="Disordered" evidence="1">
    <location>
        <begin position="270"/>
        <end position="289"/>
    </location>
</feature>
<protein>
    <submittedName>
        <fullName evidence="2">Uncharacterized protein</fullName>
    </submittedName>
</protein>
<sequence>MGSAYSSHHTNLGKDSTSFESDATGTVARWGDAAFTLSMGNWKENNDHTEVWGVEYKTNHHQNKKKNVCGFQLKANYDSNGVESIHFGIRDSSSENETKFALKITRVARDGLSGGITGIDSSSTGGGAPVSFTRAKESCTIETTIVSYGCSKRNGLFVLETKKKVSSENGYAVTLAHYYVTTNFGLSVTAKVYRNKNGNGFHVEVEGPTKHPSDELSKVLAKTCRTGIWSPNLCSHCSSNGNNENNKINNVIGSKKTAIATVKNNGVSKSSSLLKATTPQSNHQEQQGKDEVIGQVVKQAMFSSNVEVQYNKGLINSTGNTTGFLNNSIIFMNYKLPNLG</sequence>
<dbReference type="EMBL" id="SDMP01000014">
    <property type="protein sequence ID" value="RYR12776.1"/>
    <property type="molecule type" value="Genomic_DNA"/>
</dbReference>
<name>A0A444ZF07_ARAHY</name>
<proteinExistence type="predicted"/>
<evidence type="ECO:0000313" key="2">
    <source>
        <dbReference type="EMBL" id="RYR12776.1"/>
    </source>
</evidence>
<feature type="region of interest" description="Disordered" evidence="1">
    <location>
        <begin position="1"/>
        <end position="20"/>
    </location>
</feature>
<dbReference type="Gramene" id="arahy.Tifrunner.gnm2.ann2.Ah14g127000.1">
    <property type="protein sequence ID" value="arahy.Tifrunner.gnm2.ann2.Ah14g127000.1-CDS-1"/>
    <property type="gene ID" value="arahy.Tifrunner.gnm2.ann2.Ah14g127000"/>
</dbReference>
<dbReference type="OrthoDB" id="1408701at2759"/>
<accession>A0A444ZF07</accession>
<dbReference type="Proteomes" id="UP000289738">
    <property type="component" value="Chromosome B04"/>
</dbReference>
<gene>
    <name evidence="2" type="ORF">Ahy_B04g070141</name>
</gene>
<feature type="compositionally biased region" description="Polar residues" evidence="1">
    <location>
        <begin position="270"/>
        <end position="285"/>
    </location>
</feature>
<reference evidence="2 3" key="1">
    <citation type="submission" date="2019-01" db="EMBL/GenBank/DDBJ databases">
        <title>Sequencing of cultivated peanut Arachis hypogaea provides insights into genome evolution and oil improvement.</title>
        <authorList>
            <person name="Chen X."/>
        </authorList>
    </citation>
    <scope>NUCLEOTIDE SEQUENCE [LARGE SCALE GENOMIC DNA]</scope>
    <source>
        <strain evidence="3">cv. Fuhuasheng</strain>
        <tissue evidence="2">Leaves</tissue>
    </source>
</reference>
<evidence type="ECO:0000313" key="3">
    <source>
        <dbReference type="Proteomes" id="UP000289738"/>
    </source>
</evidence>
<organism evidence="2 3">
    <name type="scientific">Arachis hypogaea</name>
    <name type="common">Peanut</name>
    <dbReference type="NCBI Taxonomy" id="3818"/>
    <lineage>
        <taxon>Eukaryota</taxon>
        <taxon>Viridiplantae</taxon>
        <taxon>Streptophyta</taxon>
        <taxon>Embryophyta</taxon>
        <taxon>Tracheophyta</taxon>
        <taxon>Spermatophyta</taxon>
        <taxon>Magnoliopsida</taxon>
        <taxon>eudicotyledons</taxon>
        <taxon>Gunneridae</taxon>
        <taxon>Pentapetalae</taxon>
        <taxon>rosids</taxon>
        <taxon>fabids</taxon>
        <taxon>Fabales</taxon>
        <taxon>Fabaceae</taxon>
        <taxon>Papilionoideae</taxon>
        <taxon>50 kb inversion clade</taxon>
        <taxon>dalbergioids sensu lato</taxon>
        <taxon>Dalbergieae</taxon>
        <taxon>Pterocarpus clade</taxon>
        <taxon>Arachis</taxon>
    </lineage>
</organism>
<dbReference type="AlphaFoldDB" id="A0A444ZF07"/>
<keyword evidence="3" id="KW-1185">Reference proteome</keyword>